<proteinExistence type="predicted"/>
<sequence>LELRSSSAETLQVITVGEAGRAQVRVLHWESGQPAGINNDQVRYSYDNLTGSSALEVDGSGELISQEEYYP</sequence>
<protein>
    <submittedName>
        <fullName evidence="1">RHS repeat protein</fullName>
    </submittedName>
</protein>
<dbReference type="AlphaFoldDB" id="A0A4R0G344"/>
<organism evidence="1 2">
    <name type="scientific">Kosakonia quasisacchari</name>
    <dbReference type="NCBI Taxonomy" id="2529380"/>
    <lineage>
        <taxon>Bacteria</taxon>
        <taxon>Pseudomonadati</taxon>
        <taxon>Pseudomonadota</taxon>
        <taxon>Gammaproteobacteria</taxon>
        <taxon>Enterobacterales</taxon>
        <taxon>Enterobacteriaceae</taxon>
        <taxon>Kosakonia</taxon>
    </lineage>
</organism>
<dbReference type="RefSeq" id="WP_131413854.1">
    <property type="nucleotide sequence ID" value="NZ_SJOP01000105.1"/>
</dbReference>
<accession>A0A4R0G344</accession>
<evidence type="ECO:0000313" key="2">
    <source>
        <dbReference type="Proteomes" id="UP000291793"/>
    </source>
</evidence>
<dbReference type="OrthoDB" id="8596416at2"/>
<dbReference type="Proteomes" id="UP000291793">
    <property type="component" value="Unassembled WGS sequence"/>
</dbReference>
<dbReference type="Gene3D" id="2.180.10.10">
    <property type="entry name" value="RHS repeat-associated core"/>
    <property type="match status" value="1"/>
</dbReference>
<comment type="caution">
    <text evidence="1">The sequence shown here is derived from an EMBL/GenBank/DDBJ whole genome shotgun (WGS) entry which is preliminary data.</text>
</comment>
<feature type="non-terminal residue" evidence="1">
    <location>
        <position position="1"/>
    </location>
</feature>
<name>A0A4R0G344_9ENTR</name>
<reference evidence="1 2" key="1">
    <citation type="submission" date="2019-02" db="EMBL/GenBank/DDBJ databases">
        <title>The draft genome of Kosakonia quasisacchari strain WCHKQ120001.</title>
        <authorList>
            <person name="Wang C."/>
            <person name="Feng Y."/>
            <person name="Zong Z."/>
        </authorList>
    </citation>
    <scope>NUCLEOTIDE SEQUENCE [LARGE SCALE GENOMIC DNA]</scope>
    <source>
        <strain evidence="1 2">WCHKQ120001</strain>
    </source>
</reference>
<gene>
    <name evidence="1" type="ORF">E0L21_24890</name>
</gene>
<keyword evidence="2" id="KW-1185">Reference proteome</keyword>
<dbReference type="EMBL" id="SJOP01000105">
    <property type="protein sequence ID" value="TCB90302.1"/>
    <property type="molecule type" value="Genomic_DNA"/>
</dbReference>
<feature type="non-terminal residue" evidence="1">
    <location>
        <position position="71"/>
    </location>
</feature>
<evidence type="ECO:0000313" key="1">
    <source>
        <dbReference type="EMBL" id="TCB90302.1"/>
    </source>
</evidence>